<gene>
    <name evidence="3" type="ORF">K08M4_34280</name>
</gene>
<reference evidence="3 4" key="1">
    <citation type="submission" date="2016-10" db="EMBL/GenBank/DDBJ databases">
        <title>The High Quality Genome of Vibrio splendidus K08M4.</title>
        <authorList>
            <person name="Wendling C."/>
            <person name="Chibani C.M."/>
            <person name="Hertel R."/>
            <person name="Sproer C."/>
            <person name="Bunk B."/>
            <person name="Overmann J."/>
            <person name="Roth O."/>
            <person name="Liesegang H."/>
        </authorList>
    </citation>
    <scope>NUCLEOTIDE SEQUENCE [LARGE SCALE GENOMIC DNA]</scope>
    <source>
        <strain evidence="3 4">K08M4</strain>
    </source>
</reference>
<feature type="compositionally biased region" description="Basic and acidic residues" evidence="1">
    <location>
        <begin position="89"/>
        <end position="109"/>
    </location>
</feature>
<keyword evidence="2" id="KW-0732">Signal</keyword>
<accession>A0AA34TSX5</accession>
<evidence type="ECO:0000313" key="4">
    <source>
        <dbReference type="Proteomes" id="UP000194136"/>
    </source>
</evidence>
<dbReference type="AlphaFoldDB" id="A0AA34TSX5"/>
<protein>
    <submittedName>
        <fullName evidence="3">Uncharacterized protein</fullName>
    </submittedName>
</protein>
<dbReference type="EMBL" id="CP017917">
    <property type="protein sequence ID" value="ARP40105.1"/>
    <property type="molecule type" value="Genomic_DNA"/>
</dbReference>
<organism evidence="3 4">
    <name type="scientific">Vibrio syngnathi</name>
    <dbReference type="NCBI Taxonomy" id="3034029"/>
    <lineage>
        <taxon>Bacteria</taxon>
        <taxon>Pseudomonadati</taxon>
        <taxon>Pseudomonadota</taxon>
        <taxon>Gammaproteobacteria</taxon>
        <taxon>Vibrionales</taxon>
        <taxon>Vibrionaceae</taxon>
        <taxon>Vibrio</taxon>
    </lineage>
</organism>
<proteinExistence type="predicted"/>
<dbReference type="KEGG" id="vsy:K08M4_34280"/>
<keyword evidence="4" id="KW-1185">Reference proteome</keyword>
<evidence type="ECO:0000256" key="1">
    <source>
        <dbReference type="SAM" id="MobiDB-lite"/>
    </source>
</evidence>
<feature type="chain" id="PRO_5041302280" evidence="2">
    <location>
        <begin position="42"/>
        <end position="133"/>
    </location>
</feature>
<evidence type="ECO:0000313" key="3">
    <source>
        <dbReference type="EMBL" id="ARP40105.1"/>
    </source>
</evidence>
<evidence type="ECO:0000256" key="2">
    <source>
        <dbReference type="SAM" id="SignalP"/>
    </source>
</evidence>
<name>A0AA34TSX5_9VIBR</name>
<feature type="compositionally biased region" description="Polar residues" evidence="1">
    <location>
        <begin position="113"/>
        <end position="123"/>
    </location>
</feature>
<dbReference type="Proteomes" id="UP000194136">
    <property type="component" value="Chromosome 2"/>
</dbReference>
<feature type="region of interest" description="Disordered" evidence="1">
    <location>
        <begin position="86"/>
        <end position="133"/>
    </location>
</feature>
<sequence length="133" mass="14982">MNMFLIAAPVTTETLTTKTLTKIPRKTMALMVLIFSSLSQASTIENDELLLKSLIERGVICPGLTYEGNQEALRIYLNAKKVKSTQFDSKNRKETTNTKEIESIKEIESTKNTANTRQLNKTPQECIRPDSDN</sequence>
<feature type="signal peptide" evidence="2">
    <location>
        <begin position="1"/>
        <end position="41"/>
    </location>
</feature>